<feature type="domain" description="PX" evidence="2">
    <location>
        <begin position="165"/>
        <end position="354"/>
    </location>
</feature>
<evidence type="ECO:0000256" key="1">
    <source>
        <dbReference type="SAM" id="MobiDB-lite"/>
    </source>
</evidence>
<feature type="domain" description="PX" evidence="2">
    <location>
        <begin position="362"/>
        <end position="434"/>
    </location>
</feature>
<dbReference type="InterPro" id="IPR024554">
    <property type="entry name" value="LEC1-like_C"/>
</dbReference>
<dbReference type="AlphaFoldDB" id="A0A6A5TI59"/>
<proteinExistence type="predicted"/>
<dbReference type="InterPro" id="IPR047168">
    <property type="entry name" value="LEC1-like"/>
</dbReference>
<dbReference type="Pfam" id="PF12825">
    <property type="entry name" value="DUF3818"/>
    <property type="match status" value="2"/>
</dbReference>
<evidence type="ECO:0000313" key="5">
    <source>
        <dbReference type="Proteomes" id="UP000800035"/>
    </source>
</evidence>
<evidence type="ECO:0000259" key="3">
    <source>
        <dbReference type="Pfam" id="PF12828"/>
    </source>
</evidence>
<feature type="compositionally biased region" description="Basic and acidic residues" evidence="1">
    <location>
        <begin position="691"/>
        <end position="703"/>
    </location>
</feature>
<reference evidence="4" key="1">
    <citation type="journal article" date="2020" name="Stud. Mycol.">
        <title>101 Dothideomycetes genomes: a test case for predicting lifestyles and emergence of pathogens.</title>
        <authorList>
            <person name="Haridas S."/>
            <person name="Albert R."/>
            <person name="Binder M."/>
            <person name="Bloem J."/>
            <person name="Labutti K."/>
            <person name="Salamov A."/>
            <person name="Andreopoulos B."/>
            <person name="Baker S."/>
            <person name="Barry K."/>
            <person name="Bills G."/>
            <person name="Bluhm B."/>
            <person name="Cannon C."/>
            <person name="Castanera R."/>
            <person name="Culley D."/>
            <person name="Daum C."/>
            <person name="Ezra D."/>
            <person name="Gonzalez J."/>
            <person name="Henrissat B."/>
            <person name="Kuo A."/>
            <person name="Liang C."/>
            <person name="Lipzen A."/>
            <person name="Lutzoni F."/>
            <person name="Magnuson J."/>
            <person name="Mondo S."/>
            <person name="Nolan M."/>
            <person name="Ohm R."/>
            <person name="Pangilinan J."/>
            <person name="Park H.-J."/>
            <person name="Ramirez L."/>
            <person name="Alfaro M."/>
            <person name="Sun H."/>
            <person name="Tritt A."/>
            <person name="Yoshinaga Y."/>
            <person name="Zwiers L.-H."/>
            <person name="Turgeon B."/>
            <person name="Goodwin S."/>
            <person name="Spatafora J."/>
            <person name="Crous P."/>
            <person name="Grigoriev I."/>
        </authorList>
    </citation>
    <scope>NUCLEOTIDE SEQUENCE</scope>
    <source>
        <strain evidence="4">CBS 675.92</strain>
    </source>
</reference>
<organism evidence="4 5">
    <name type="scientific">Byssothecium circinans</name>
    <dbReference type="NCBI Taxonomy" id="147558"/>
    <lineage>
        <taxon>Eukaryota</taxon>
        <taxon>Fungi</taxon>
        <taxon>Dikarya</taxon>
        <taxon>Ascomycota</taxon>
        <taxon>Pezizomycotina</taxon>
        <taxon>Dothideomycetes</taxon>
        <taxon>Pleosporomycetidae</taxon>
        <taxon>Pleosporales</taxon>
        <taxon>Massarineae</taxon>
        <taxon>Massarinaceae</taxon>
        <taxon>Byssothecium</taxon>
    </lineage>
</organism>
<dbReference type="EMBL" id="ML977013">
    <property type="protein sequence ID" value="KAF1952058.1"/>
    <property type="molecule type" value="Genomic_DNA"/>
</dbReference>
<feature type="region of interest" description="Disordered" evidence="1">
    <location>
        <begin position="666"/>
        <end position="703"/>
    </location>
</feature>
<feature type="compositionally biased region" description="Low complexity" evidence="1">
    <location>
        <begin position="584"/>
        <end position="610"/>
    </location>
</feature>
<name>A0A6A5TI59_9PLEO</name>
<dbReference type="Pfam" id="PF12828">
    <property type="entry name" value="PXB"/>
    <property type="match status" value="1"/>
</dbReference>
<evidence type="ECO:0008006" key="6">
    <source>
        <dbReference type="Google" id="ProtNLM"/>
    </source>
</evidence>
<dbReference type="PANTHER" id="PTHR47185:SF2">
    <property type="entry name" value="FUNGAL PROTEIN"/>
    <property type="match status" value="1"/>
</dbReference>
<dbReference type="Proteomes" id="UP000800035">
    <property type="component" value="Unassembled WGS sequence"/>
</dbReference>
<gene>
    <name evidence="4" type="ORF">CC80DRAFT_495660</name>
</gene>
<dbReference type="InterPro" id="IPR024555">
    <property type="entry name" value="PX-associated"/>
</dbReference>
<protein>
    <recommendedName>
        <fullName evidence="6">PX-associated-domain-containing protein</fullName>
    </recommendedName>
</protein>
<feature type="region of interest" description="Disordered" evidence="1">
    <location>
        <begin position="568"/>
        <end position="617"/>
    </location>
</feature>
<evidence type="ECO:0000313" key="4">
    <source>
        <dbReference type="EMBL" id="KAF1952058.1"/>
    </source>
</evidence>
<feature type="domain" description="PX-associated" evidence="3">
    <location>
        <begin position="4"/>
        <end position="122"/>
    </location>
</feature>
<sequence>MSAPSLTPAQTHALFDILIHHQLYAEIEAFKYPTAIDCYGFPFTKPEGAQTTSPLLQSMLNKFVLRLPGVKNLSTAFWQDKVRALVAKLGEAELSESYDKGAIGSRKALATAISSLLEYVARGMLGGYPVKKGDDVVREYDREKAEDILSAWDDGMRQLIYGKLLDELFETVAVSDKLADHSSLVQAAHEFILLNLASFLHHVFIMSPDGQYLLRLLENIHRLIPYTMARQTLRVGNAATMINGMVRLILTKISVTALTNYIGLTNNTNDGMNLLQQIISTVAAWDTAEFQKKANKLESCREAPKKEVFKAIKAHVYASREKHDTARSISIANSKSIIAVILETSIPPLETESLTKDQHVVAMEYYSNYLSIRDREEITKILCKMQPDVLTSAMKDLVSAFDPVIRSVHKAVDLSDTVTDAQNFLTDLIKISKPKKVGGSRMGSRANSRSASPSADDSTPASITDSPTNIQIPTVEDYVKLLRTHMPSSHKFLHQVCKNAPDLAAEYRSYATSVLEEFRADAAAKTAEQRGEGGAGNMTAPLQALFSTLPNEKQEELKKLLDQHETHLQKLKRTSHSRLDGIMSSTRQSPSSTSTTAAAKNTPPSTSPSTEGINHGPGMYLSRWHSLLDSTYITPATPSGPVRRGWEVKGELDGKGLKTNTILDRVSQKRSSSRDKSSGLGIGVAEGTGDAVERRERRRDGLEEDRVRGVWEGLEGGWTGVCKGLEVMGD</sequence>
<accession>A0A6A5TI59</accession>
<dbReference type="PANTHER" id="PTHR47185">
    <property type="entry name" value="PX DOMAIN-CONTAINING PROTEIN YPR097W"/>
    <property type="match status" value="1"/>
</dbReference>
<keyword evidence="5" id="KW-1185">Reference proteome</keyword>
<dbReference type="GO" id="GO:0035091">
    <property type="term" value="F:phosphatidylinositol binding"/>
    <property type="evidence" value="ECO:0007669"/>
    <property type="project" value="TreeGrafter"/>
</dbReference>
<evidence type="ECO:0000259" key="2">
    <source>
        <dbReference type="Pfam" id="PF12825"/>
    </source>
</evidence>
<feature type="compositionally biased region" description="Low complexity" evidence="1">
    <location>
        <begin position="444"/>
        <end position="462"/>
    </location>
</feature>
<dbReference type="OrthoDB" id="2117459at2759"/>
<feature type="region of interest" description="Disordered" evidence="1">
    <location>
        <begin position="435"/>
        <end position="469"/>
    </location>
</feature>